<dbReference type="Gene3D" id="2.40.33.20">
    <property type="entry name" value="PK beta-barrel domain-like"/>
    <property type="match status" value="1"/>
</dbReference>
<dbReference type="GO" id="GO:0030170">
    <property type="term" value="F:pyridoxal phosphate binding"/>
    <property type="evidence" value="ECO:0007669"/>
    <property type="project" value="InterPro"/>
</dbReference>
<dbReference type="Proteomes" id="UP000594468">
    <property type="component" value="Chromosome"/>
</dbReference>
<evidence type="ECO:0000313" key="2">
    <source>
        <dbReference type="EMBL" id="QPC83804.1"/>
    </source>
</evidence>
<dbReference type="PROSITE" id="PS51340">
    <property type="entry name" value="MOSC"/>
    <property type="match status" value="1"/>
</dbReference>
<dbReference type="InterPro" id="IPR011037">
    <property type="entry name" value="Pyrv_Knase-like_insert_dom_sf"/>
</dbReference>
<accession>A0A7S8IFS9</accession>
<dbReference type="PANTHER" id="PTHR30212:SF2">
    <property type="entry name" value="PROTEIN YIIM"/>
    <property type="match status" value="1"/>
</dbReference>
<dbReference type="GO" id="GO:0003824">
    <property type="term" value="F:catalytic activity"/>
    <property type="evidence" value="ECO:0007669"/>
    <property type="project" value="InterPro"/>
</dbReference>
<evidence type="ECO:0000313" key="3">
    <source>
        <dbReference type="Proteomes" id="UP000594468"/>
    </source>
</evidence>
<evidence type="ECO:0000259" key="1">
    <source>
        <dbReference type="PROSITE" id="PS51340"/>
    </source>
</evidence>
<proteinExistence type="predicted"/>
<reference evidence="2 3" key="1">
    <citation type="submission" date="2020-02" db="EMBL/GenBank/DDBJ databases">
        <authorList>
            <person name="Zheng R.K."/>
            <person name="Sun C.M."/>
        </authorList>
    </citation>
    <scope>NUCLEOTIDE SEQUENCE [LARGE SCALE GENOMIC DNA]</scope>
    <source>
        <strain evidence="3">rifampicinis</strain>
    </source>
</reference>
<keyword evidence="3" id="KW-1185">Reference proteome</keyword>
<dbReference type="AlphaFoldDB" id="A0A7S8IFS9"/>
<dbReference type="EMBL" id="CP062983">
    <property type="protein sequence ID" value="QPC83804.1"/>
    <property type="molecule type" value="Genomic_DNA"/>
</dbReference>
<gene>
    <name evidence="2" type="ORF">G4Y79_05335</name>
</gene>
<dbReference type="SUPFAM" id="SSF50800">
    <property type="entry name" value="PK beta-barrel domain-like"/>
    <property type="match status" value="1"/>
</dbReference>
<dbReference type="RefSeq" id="WP_195171868.1">
    <property type="nucleotide sequence ID" value="NZ_CP062983.1"/>
</dbReference>
<dbReference type="PANTHER" id="PTHR30212">
    <property type="entry name" value="PROTEIN YIIM"/>
    <property type="match status" value="1"/>
</dbReference>
<dbReference type="InterPro" id="IPR052353">
    <property type="entry name" value="Benzoxazolinone_Detox_Enz"/>
</dbReference>
<name>A0A7S8IFS9_9CHLR</name>
<dbReference type="KEGG" id="pmet:G4Y79_05335"/>
<dbReference type="InterPro" id="IPR005302">
    <property type="entry name" value="MoCF_Sase_C"/>
</dbReference>
<sequence>MTQPTILSIQVGKPARHGPDTISDKPWESGIFKEQVSGSVWLDTLNLNGDGQHDLKNHGGPYRAVLAYAADHYPIWREELHRPELAYGSFGENLTVSSLTEATVCLGDIYAIGDVRVQVSQPRYPCWKLARRNGIKELTSLVEQRGWGGWYHRVLATGPVQAGDTYTLIERSYPDFTIATLNDIVSKRLVDADLCIAISQVEAMTPEWRERFARYAQASMAQKETGL</sequence>
<dbReference type="Pfam" id="PF03473">
    <property type="entry name" value="MOSC"/>
    <property type="match status" value="1"/>
</dbReference>
<feature type="domain" description="MOSC" evidence="1">
    <location>
        <begin position="34"/>
        <end position="169"/>
    </location>
</feature>
<organism evidence="2 3">
    <name type="scientific">Phototrophicus methaneseepsis</name>
    <dbReference type="NCBI Taxonomy" id="2710758"/>
    <lineage>
        <taxon>Bacteria</taxon>
        <taxon>Bacillati</taxon>
        <taxon>Chloroflexota</taxon>
        <taxon>Candidatus Thermofontia</taxon>
        <taxon>Phototrophicales</taxon>
        <taxon>Phototrophicaceae</taxon>
        <taxon>Phototrophicus</taxon>
    </lineage>
</organism>
<dbReference type="GO" id="GO:0030151">
    <property type="term" value="F:molybdenum ion binding"/>
    <property type="evidence" value="ECO:0007669"/>
    <property type="project" value="InterPro"/>
</dbReference>
<protein>
    <submittedName>
        <fullName evidence="2">MOSC domain-containing protein</fullName>
    </submittedName>
</protein>